<evidence type="ECO:0000313" key="7">
    <source>
        <dbReference type="EMBL" id="GJE93625.1"/>
    </source>
</evidence>
<evidence type="ECO:0000256" key="2">
    <source>
        <dbReference type="ARBA" id="ARBA00010446"/>
    </source>
</evidence>
<evidence type="ECO:0000256" key="5">
    <source>
        <dbReference type="ARBA" id="ARBA00023157"/>
    </source>
</evidence>
<organism evidence="7 8">
    <name type="scientific">Phanerochaete sordida</name>
    <dbReference type="NCBI Taxonomy" id="48140"/>
    <lineage>
        <taxon>Eukaryota</taxon>
        <taxon>Fungi</taxon>
        <taxon>Dikarya</taxon>
        <taxon>Basidiomycota</taxon>
        <taxon>Agaricomycotina</taxon>
        <taxon>Agaricomycetes</taxon>
        <taxon>Polyporales</taxon>
        <taxon>Phanerochaetaceae</taxon>
        <taxon>Phanerochaete</taxon>
    </lineage>
</organism>
<comment type="caution">
    <text evidence="7">The sequence shown here is derived from an EMBL/GenBank/DDBJ whole genome shotgun (WGS) entry which is preliminary data.</text>
</comment>
<comment type="similarity">
    <text evidence="2 6">Belongs to the fungal hydrophobin family.</text>
</comment>
<feature type="chain" id="PRO_5040543669" description="Hydrophobin" evidence="6">
    <location>
        <begin position="19"/>
        <end position="112"/>
    </location>
</feature>
<evidence type="ECO:0000256" key="4">
    <source>
        <dbReference type="ARBA" id="ARBA00022525"/>
    </source>
</evidence>
<evidence type="ECO:0000256" key="1">
    <source>
        <dbReference type="ARBA" id="ARBA00004191"/>
    </source>
</evidence>
<dbReference type="GO" id="GO:0009277">
    <property type="term" value="C:fungal-type cell wall"/>
    <property type="evidence" value="ECO:0007669"/>
    <property type="project" value="InterPro"/>
</dbReference>
<dbReference type="EMBL" id="BPQB01000033">
    <property type="protein sequence ID" value="GJE93625.1"/>
    <property type="molecule type" value="Genomic_DNA"/>
</dbReference>
<dbReference type="OrthoDB" id="4225815at2759"/>
<keyword evidence="6" id="KW-0732">Signal</keyword>
<keyword evidence="3 6" id="KW-0134">Cell wall</keyword>
<keyword evidence="5 6" id="KW-1015">Disulfide bond</keyword>
<gene>
    <name evidence="7" type="ORF">PsYK624_097850</name>
</gene>
<dbReference type="GO" id="GO:0005199">
    <property type="term" value="F:structural constituent of cell wall"/>
    <property type="evidence" value="ECO:0007669"/>
    <property type="project" value="InterPro"/>
</dbReference>
<evidence type="ECO:0000256" key="6">
    <source>
        <dbReference type="RuleBase" id="RU365009"/>
    </source>
</evidence>
<proteinExistence type="inferred from homology"/>
<sequence length="112" mass="11211">MQFFRTLVVLALFGGAIASPALVSRAPTTCSAGPVQCCNSVQPASSAEASKALGLIGLVLSGLDVPVGLDCDPISVIGAGSSANCNSEPVCCDEIHQNGLLNIGCLPLNAQL</sequence>
<keyword evidence="4 6" id="KW-0964">Secreted</keyword>
<dbReference type="Pfam" id="PF01185">
    <property type="entry name" value="Hydrophobin"/>
    <property type="match status" value="1"/>
</dbReference>
<reference evidence="7 8" key="1">
    <citation type="submission" date="2021-08" db="EMBL/GenBank/DDBJ databases">
        <title>Draft Genome Sequence of Phanerochaete sordida strain YK-624.</title>
        <authorList>
            <person name="Mori T."/>
            <person name="Dohra H."/>
            <person name="Suzuki T."/>
            <person name="Kawagishi H."/>
            <person name="Hirai H."/>
        </authorList>
    </citation>
    <scope>NUCLEOTIDE SEQUENCE [LARGE SCALE GENOMIC DNA]</scope>
    <source>
        <strain evidence="7 8">YK-624</strain>
    </source>
</reference>
<dbReference type="CDD" id="cd23507">
    <property type="entry name" value="hydrophobin_I"/>
    <property type="match status" value="1"/>
</dbReference>
<dbReference type="AlphaFoldDB" id="A0A9P3LFU3"/>
<accession>A0A9P3LFU3</accession>
<keyword evidence="8" id="KW-1185">Reference proteome</keyword>
<evidence type="ECO:0000256" key="3">
    <source>
        <dbReference type="ARBA" id="ARBA00022512"/>
    </source>
</evidence>
<name>A0A9P3LFU3_9APHY</name>
<evidence type="ECO:0000313" key="8">
    <source>
        <dbReference type="Proteomes" id="UP000703269"/>
    </source>
</evidence>
<feature type="signal peptide" evidence="6">
    <location>
        <begin position="1"/>
        <end position="18"/>
    </location>
</feature>
<comment type="subcellular location">
    <subcellularLocation>
        <location evidence="1 6">Secreted</location>
        <location evidence="1 6">Cell wall</location>
    </subcellularLocation>
</comment>
<protein>
    <recommendedName>
        <fullName evidence="6">Hydrophobin</fullName>
    </recommendedName>
</protein>
<dbReference type="SMART" id="SM00075">
    <property type="entry name" value="HYDRO"/>
    <property type="match status" value="1"/>
</dbReference>
<dbReference type="Proteomes" id="UP000703269">
    <property type="component" value="Unassembled WGS sequence"/>
</dbReference>
<dbReference type="InterPro" id="IPR001338">
    <property type="entry name" value="Class_I_Hydrophobin"/>
</dbReference>